<sequence>MGLSNKIIALLNFLAILSSIAIITLGIWLASKSDNLCNQYLKWPVLVLGILLLLVSASGFVGAFWYKKGFLRFYLFCMAILIILLLVLLVFAFDVTRPDGSYPVPGRAYKEYRLDGFSSWLRGHVVSSGNWRKIRECLSDSDNCSEMNGEYVLAEQFFVAHLSPIQSGCCKPPTACGFTYSSPTVWINPANPAADTDCYLWGNDPAQLCYNCNACKAGLLGDLRSEWRKANVILIVVVVVLIWVYIIACCALRNVQTEELFSRYKEGWA</sequence>
<keyword evidence="2" id="KW-1185">Reference proteome</keyword>
<evidence type="ECO:0000313" key="1">
    <source>
        <dbReference type="EMBL" id="KAI4380740.1"/>
    </source>
</evidence>
<name>A0ACB9RPB4_9MYRT</name>
<reference evidence="2" key="1">
    <citation type="journal article" date="2023" name="Front. Plant Sci.">
        <title>Chromosomal-level genome assembly of Melastoma candidum provides insights into trichome evolution.</title>
        <authorList>
            <person name="Zhong Y."/>
            <person name="Wu W."/>
            <person name="Sun C."/>
            <person name="Zou P."/>
            <person name="Liu Y."/>
            <person name="Dai S."/>
            <person name="Zhou R."/>
        </authorList>
    </citation>
    <scope>NUCLEOTIDE SEQUENCE [LARGE SCALE GENOMIC DNA]</scope>
</reference>
<dbReference type="Proteomes" id="UP001057402">
    <property type="component" value="Chromosome 3"/>
</dbReference>
<proteinExistence type="predicted"/>
<gene>
    <name evidence="1" type="ORF">MLD38_006899</name>
</gene>
<accession>A0ACB9RPB4</accession>
<protein>
    <submittedName>
        <fullName evidence="1">Uncharacterized protein</fullName>
    </submittedName>
</protein>
<comment type="caution">
    <text evidence="1">The sequence shown here is derived from an EMBL/GenBank/DDBJ whole genome shotgun (WGS) entry which is preliminary data.</text>
</comment>
<evidence type="ECO:0000313" key="2">
    <source>
        <dbReference type="Proteomes" id="UP001057402"/>
    </source>
</evidence>
<dbReference type="EMBL" id="CM042882">
    <property type="protein sequence ID" value="KAI4380740.1"/>
    <property type="molecule type" value="Genomic_DNA"/>
</dbReference>
<organism evidence="1 2">
    <name type="scientific">Melastoma candidum</name>
    <dbReference type="NCBI Taxonomy" id="119954"/>
    <lineage>
        <taxon>Eukaryota</taxon>
        <taxon>Viridiplantae</taxon>
        <taxon>Streptophyta</taxon>
        <taxon>Embryophyta</taxon>
        <taxon>Tracheophyta</taxon>
        <taxon>Spermatophyta</taxon>
        <taxon>Magnoliopsida</taxon>
        <taxon>eudicotyledons</taxon>
        <taxon>Gunneridae</taxon>
        <taxon>Pentapetalae</taxon>
        <taxon>rosids</taxon>
        <taxon>malvids</taxon>
        <taxon>Myrtales</taxon>
        <taxon>Melastomataceae</taxon>
        <taxon>Melastomatoideae</taxon>
        <taxon>Melastomateae</taxon>
        <taxon>Melastoma</taxon>
    </lineage>
</organism>